<accession>A0AAD9NIG9</accession>
<evidence type="ECO:0000259" key="8">
    <source>
        <dbReference type="PROSITE" id="PS50833"/>
    </source>
</evidence>
<protein>
    <recommendedName>
        <fullName evidence="3 6">Ribosome production factor 2 homolog</fullName>
    </recommendedName>
    <alternativeName>
        <fullName evidence="5 6">Ribosome biogenesis protein RPF2 homolog</fullName>
    </alternativeName>
</protein>
<dbReference type="Pfam" id="PF04427">
    <property type="entry name" value="Brix"/>
    <property type="match status" value="1"/>
</dbReference>
<dbReference type="GO" id="GO:0019843">
    <property type="term" value="F:rRNA binding"/>
    <property type="evidence" value="ECO:0007669"/>
    <property type="project" value="UniProtKB-UniRule"/>
</dbReference>
<evidence type="ECO:0000256" key="6">
    <source>
        <dbReference type="RuleBase" id="RU367086"/>
    </source>
</evidence>
<dbReference type="SMART" id="SM00879">
    <property type="entry name" value="Brix"/>
    <property type="match status" value="1"/>
</dbReference>
<name>A0AAD9NIG9_RIDPI</name>
<feature type="region of interest" description="Disordered" evidence="7">
    <location>
        <begin position="239"/>
        <end position="319"/>
    </location>
</feature>
<evidence type="ECO:0000256" key="3">
    <source>
        <dbReference type="ARBA" id="ARBA00020387"/>
    </source>
</evidence>
<dbReference type="Proteomes" id="UP001209878">
    <property type="component" value="Unassembled WGS sequence"/>
</dbReference>
<dbReference type="EMBL" id="JAODUO010001055">
    <property type="protein sequence ID" value="KAK2171532.1"/>
    <property type="molecule type" value="Genomic_DNA"/>
</dbReference>
<dbReference type="InterPro" id="IPR007109">
    <property type="entry name" value="Brix"/>
</dbReference>
<feature type="compositionally biased region" description="Polar residues" evidence="7">
    <location>
        <begin position="260"/>
        <end position="269"/>
    </location>
</feature>
<dbReference type="PANTHER" id="PTHR12728">
    <property type="entry name" value="BRIX DOMAIN CONTAINING PROTEIN"/>
    <property type="match status" value="1"/>
</dbReference>
<comment type="subcellular location">
    <subcellularLocation>
        <location evidence="1 6">Nucleus</location>
        <location evidence="1 6">Nucleolus</location>
    </subcellularLocation>
</comment>
<feature type="domain" description="Brix" evidence="8">
    <location>
        <begin position="29"/>
        <end position="232"/>
    </location>
</feature>
<evidence type="ECO:0000313" key="10">
    <source>
        <dbReference type="Proteomes" id="UP001209878"/>
    </source>
</evidence>
<evidence type="ECO:0000313" key="9">
    <source>
        <dbReference type="EMBL" id="KAK2171532.1"/>
    </source>
</evidence>
<evidence type="ECO:0000256" key="5">
    <source>
        <dbReference type="ARBA" id="ARBA00030889"/>
    </source>
</evidence>
<evidence type="ECO:0000256" key="2">
    <source>
        <dbReference type="ARBA" id="ARBA00010782"/>
    </source>
</evidence>
<gene>
    <name evidence="9" type="ORF">NP493_1056g01002</name>
</gene>
<organism evidence="9 10">
    <name type="scientific">Ridgeia piscesae</name>
    <name type="common">Tubeworm</name>
    <dbReference type="NCBI Taxonomy" id="27915"/>
    <lineage>
        <taxon>Eukaryota</taxon>
        <taxon>Metazoa</taxon>
        <taxon>Spiralia</taxon>
        <taxon>Lophotrochozoa</taxon>
        <taxon>Annelida</taxon>
        <taxon>Polychaeta</taxon>
        <taxon>Sedentaria</taxon>
        <taxon>Canalipalpata</taxon>
        <taxon>Sabellida</taxon>
        <taxon>Siboglinidae</taxon>
        <taxon>Ridgeia</taxon>
    </lineage>
</organism>
<evidence type="ECO:0000256" key="7">
    <source>
        <dbReference type="SAM" id="MobiDB-lite"/>
    </source>
</evidence>
<sequence length="319" mass="36440">MYSFPGKPKNQRVKRALQKREPKIVENDKHALFLKGGRTSETIAEALKDLYSLKKPLATMYKKKNIMRPFEDETSMEFFSHKCDASLFLFGSHSKKRPNNLVLGRLYDSHVLDMMELGIEKFTGIKQFQGNKCSMGTKPCLVFAGEAFDEDKEHRRLKSLLIDFFRGPVVPNIRLSGLEHVMMFTAAGGKVYLRSYRILLKKSGSRTPRVELDEMGPSLDLVVRRTKLSSDDLYKRSTRVPKAAKIGKKKNVTRDAFGTQHGQIHMQRQNYEKLQLRKVRALKRKSDTKTNTEEGTSPKTEEGTSPKTVKSTDVEMTSD</sequence>
<dbReference type="PROSITE" id="PS50833">
    <property type="entry name" value="BRIX"/>
    <property type="match status" value="1"/>
</dbReference>
<comment type="caution">
    <text evidence="9">The sequence shown here is derived from an EMBL/GenBank/DDBJ whole genome shotgun (WGS) entry which is preliminary data.</text>
</comment>
<dbReference type="GO" id="GO:0000463">
    <property type="term" value="P:maturation of LSU-rRNA from tricistronic rRNA transcript (SSU-rRNA, 5.8S rRNA, LSU-rRNA)"/>
    <property type="evidence" value="ECO:0007669"/>
    <property type="project" value="TreeGrafter"/>
</dbReference>
<dbReference type="AlphaFoldDB" id="A0AAD9NIG9"/>
<reference evidence="9" key="1">
    <citation type="journal article" date="2023" name="Mol. Biol. Evol.">
        <title>Third-Generation Sequencing Reveals the Adaptive Role of the Epigenome in Three Deep-Sea Polychaetes.</title>
        <authorList>
            <person name="Perez M."/>
            <person name="Aroh O."/>
            <person name="Sun Y."/>
            <person name="Lan Y."/>
            <person name="Juniper S.K."/>
            <person name="Young C.R."/>
            <person name="Angers B."/>
            <person name="Qian P.Y."/>
        </authorList>
    </citation>
    <scope>NUCLEOTIDE SEQUENCE</scope>
    <source>
        <strain evidence="9">R07B-5</strain>
    </source>
</reference>
<dbReference type="InterPro" id="IPR039770">
    <property type="entry name" value="Rpf2"/>
</dbReference>
<evidence type="ECO:0000256" key="1">
    <source>
        <dbReference type="ARBA" id="ARBA00004604"/>
    </source>
</evidence>
<proteinExistence type="inferred from homology"/>
<evidence type="ECO:0000256" key="4">
    <source>
        <dbReference type="ARBA" id="ARBA00023242"/>
    </source>
</evidence>
<dbReference type="GO" id="GO:0000027">
    <property type="term" value="P:ribosomal large subunit assembly"/>
    <property type="evidence" value="ECO:0007669"/>
    <property type="project" value="InterPro"/>
</dbReference>
<dbReference type="PANTHER" id="PTHR12728:SF0">
    <property type="entry name" value="RIBOSOME PRODUCTION FACTOR 2 HOMOLOG"/>
    <property type="match status" value="1"/>
</dbReference>
<feature type="compositionally biased region" description="Polar residues" evidence="7">
    <location>
        <begin position="305"/>
        <end position="319"/>
    </location>
</feature>
<keyword evidence="4 6" id="KW-0539">Nucleus</keyword>
<comment type="similarity">
    <text evidence="2 6">Belongs to the RPF2 family.</text>
</comment>
<keyword evidence="10" id="KW-1185">Reference proteome</keyword>
<dbReference type="GO" id="GO:0005730">
    <property type="term" value="C:nucleolus"/>
    <property type="evidence" value="ECO:0007669"/>
    <property type="project" value="UniProtKB-SubCell"/>
</dbReference>